<reference evidence="1" key="1">
    <citation type="submission" date="2019-05" db="EMBL/GenBank/DDBJ databases">
        <title>Revised genome assembly of Burkholderiaceae (previously Ralstonia) sp. PBA.</title>
        <authorList>
            <person name="Gan H.M."/>
        </authorList>
    </citation>
    <scope>NUCLEOTIDE SEQUENCE</scope>
    <source>
        <strain evidence="1">PBA</strain>
    </source>
</reference>
<dbReference type="EMBL" id="AKCV02000017">
    <property type="protein sequence ID" value="TMS57970.1"/>
    <property type="molecule type" value="Genomic_DNA"/>
</dbReference>
<comment type="caution">
    <text evidence="1">The sequence shown here is derived from an EMBL/GenBank/DDBJ whole genome shotgun (WGS) entry which is preliminary data.</text>
</comment>
<sequence>MAVATGLLAGCQTLSSGPESPQAGIAPGVGALGAKPGKSSGLARPDAAVPLAATPPMPFQRPLTRATATRGLNEGLLLPDDEDKSFGSLRADMGLFVQRGTASWYGPGFHGRKTASGERFDMDGMTAAHPSLPLGSWVLVRNLRNDRAVVVRVTDRGPFAKKRVLDLSRAAASKLGFLRQGATQVEIRKLSRTEVAAIQQADGEMPSEPVRTVDILADGHTGG</sequence>
<evidence type="ECO:0000313" key="1">
    <source>
        <dbReference type="EMBL" id="TMS57970.1"/>
    </source>
</evidence>
<name>A0ACD3SP24_9BURK</name>
<dbReference type="Proteomes" id="UP000004277">
    <property type="component" value="Unassembled WGS sequence"/>
</dbReference>
<accession>A0ACD3SP24</accession>
<protein>
    <submittedName>
        <fullName evidence="1">Septal ring lytic transglycosylase RlpA family protein</fullName>
    </submittedName>
</protein>
<organism evidence="1 2">
    <name type="scientific">Imbroritus primus</name>
    <dbReference type="NCBI Taxonomy" id="3058603"/>
    <lineage>
        <taxon>Bacteria</taxon>
        <taxon>Pseudomonadati</taxon>
        <taxon>Pseudomonadota</taxon>
        <taxon>Betaproteobacteria</taxon>
        <taxon>Burkholderiales</taxon>
        <taxon>Burkholderiaceae</taxon>
        <taxon>Imbroritus</taxon>
    </lineage>
</organism>
<evidence type="ECO:0000313" key="2">
    <source>
        <dbReference type="Proteomes" id="UP000004277"/>
    </source>
</evidence>
<proteinExistence type="predicted"/>
<gene>
    <name evidence="1" type="ORF">MW7_010325</name>
</gene>
<keyword evidence="2" id="KW-1185">Reference proteome</keyword>